<reference evidence="1" key="1">
    <citation type="submission" date="2023-07" db="EMBL/GenBank/DDBJ databases">
        <title>Chromosome-level genome assembly of Artemia franciscana.</title>
        <authorList>
            <person name="Jo E."/>
        </authorList>
    </citation>
    <scope>NUCLEOTIDE SEQUENCE</scope>
    <source>
        <tissue evidence="1">Whole body</tissue>
    </source>
</reference>
<keyword evidence="2" id="KW-1185">Reference proteome</keyword>
<evidence type="ECO:0000313" key="1">
    <source>
        <dbReference type="EMBL" id="KAK2723458.1"/>
    </source>
</evidence>
<evidence type="ECO:0000313" key="2">
    <source>
        <dbReference type="Proteomes" id="UP001187531"/>
    </source>
</evidence>
<proteinExistence type="predicted"/>
<dbReference type="Proteomes" id="UP001187531">
    <property type="component" value="Unassembled WGS sequence"/>
</dbReference>
<dbReference type="EMBL" id="JAVRJZ010000004">
    <property type="protein sequence ID" value="KAK2723457.1"/>
    <property type="molecule type" value="Genomic_DNA"/>
</dbReference>
<dbReference type="AlphaFoldDB" id="A0AA88I624"/>
<dbReference type="EMBL" id="JAVRJZ010000004">
    <property type="protein sequence ID" value="KAK2723458.1"/>
    <property type="molecule type" value="Genomic_DNA"/>
</dbReference>
<sequence length="477" mass="53056">MNPMYQSSNGGNLYTGDEDSEAYEQCVYTYCGDRSKRDLEFAEQFLQHSGMAIHSSPLPVADASRENRDENRSQNALRLFSPDLDFLEMDFDPGIGTEVEEQVSPILPKEKEEDEYNLQVVVLKNLDAPSTSDIAHCLPPPNSNEHSTNSVDVVDGVDLNSNLVSACSPEPSLGLLVKRRVSDPLCGKIKLKSMTKSSSVDNPSDIYIVSGPSVDRKDLVVILKNADSLEFKKTVNQPLCFSLPAHGISAVTHALRAFGMTHTPHQVTDKLRPRHRDLAVSVLDYLKICSEGAINQKDIAAAISNLSDGNLMATFIELNANNVDHVKNWLPAAIRDGQIPILTFPSEGRTQTFESWNHLFINQVEDERLVLISPTLPLSFDDLRTLTNTPTCVEIPADEILRMVLNDGFISDFRAIYEFDDVRWQDLNVLGQICHLFRTPCTSRQSIILPSECRMGITLVSIKTSLRVFHSTKANPV</sequence>
<comment type="caution">
    <text evidence="1">The sequence shown here is derived from an EMBL/GenBank/DDBJ whole genome shotgun (WGS) entry which is preliminary data.</text>
</comment>
<organism evidence="1 2">
    <name type="scientific">Artemia franciscana</name>
    <name type="common">Brine shrimp</name>
    <name type="synonym">Artemia sanfranciscana</name>
    <dbReference type="NCBI Taxonomy" id="6661"/>
    <lineage>
        <taxon>Eukaryota</taxon>
        <taxon>Metazoa</taxon>
        <taxon>Ecdysozoa</taxon>
        <taxon>Arthropoda</taxon>
        <taxon>Crustacea</taxon>
        <taxon>Branchiopoda</taxon>
        <taxon>Anostraca</taxon>
        <taxon>Artemiidae</taxon>
        <taxon>Artemia</taxon>
    </lineage>
</organism>
<name>A0AA88I624_ARTSF</name>
<protein>
    <submittedName>
        <fullName evidence="1">Uncharacterized protein</fullName>
    </submittedName>
</protein>
<gene>
    <name evidence="1" type="ORF">QYM36_001954</name>
</gene>
<accession>A0AA88I624</accession>